<dbReference type="Proteomes" id="UP000016933">
    <property type="component" value="Unassembled WGS sequence"/>
</dbReference>
<accession>N1PNA8</accession>
<sequence>MDHSPLKKLPAELRNQIAELVLHHEGDFQITHEDCKHFKLRPNSNHPAHPHGLASTCKQLHHECMQLFYSLNEFKVGCKDGRVVGPAAAFLRQVGSSNAEVCSLVMLRDLGICALDSPEPTYSRESAHPDHFRYAFESVMLNIRENEAWEEVVAGCGSVHLEFKANPYEFGGVAFRLDAEDLVESLYRAFDHIHEVPIHDPEGRLNRLLQFFWFSVARLQYQWAEKLEREKD</sequence>
<dbReference type="PANTHER" id="PTHR42085:SF1">
    <property type="entry name" value="F-BOX DOMAIN-CONTAINING PROTEIN"/>
    <property type="match status" value="1"/>
</dbReference>
<keyword evidence="2" id="KW-1185">Reference proteome</keyword>
<dbReference type="OrthoDB" id="3633445at2759"/>
<evidence type="ECO:0000313" key="2">
    <source>
        <dbReference type="Proteomes" id="UP000016933"/>
    </source>
</evidence>
<gene>
    <name evidence="1" type="ORF">DOTSEDRAFT_71643</name>
</gene>
<organism evidence="1 2">
    <name type="scientific">Dothistroma septosporum (strain NZE10 / CBS 128990)</name>
    <name type="common">Red band needle blight fungus</name>
    <name type="synonym">Mycosphaerella pini</name>
    <dbReference type="NCBI Taxonomy" id="675120"/>
    <lineage>
        <taxon>Eukaryota</taxon>
        <taxon>Fungi</taxon>
        <taxon>Dikarya</taxon>
        <taxon>Ascomycota</taxon>
        <taxon>Pezizomycotina</taxon>
        <taxon>Dothideomycetes</taxon>
        <taxon>Dothideomycetidae</taxon>
        <taxon>Mycosphaerellales</taxon>
        <taxon>Mycosphaerellaceae</taxon>
        <taxon>Dothistroma</taxon>
    </lineage>
</organism>
<evidence type="ECO:0000313" key="1">
    <source>
        <dbReference type="EMBL" id="EME43904.1"/>
    </source>
</evidence>
<protein>
    <submittedName>
        <fullName evidence="1">Uncharacterized protein</fullName>
    </submittedName>
</protein>
<dbReference type="InterPro" id="IPR038883">
    <property type="entry name" value="AN11006-like"/>
</dbReference>
<name>N1PNA8_DOTSN</name>
<dbReference type="PANTHER" id="PTHR42085">
    <property type="entry name" value="F-BOX DOMAIN-CONTAINING PROTEIN"/>
    <property type="match status" value="1"/>
</dbReference>
<dbReference type="AlphaFoldDB" id="N1PNA8"/>
<reference evidence="1 2" key="2">
    <citation type="journal article" date="2012" name="PLoS Pathog.">
        <title>Diverse lifestyles and strategies of plant pathogenesis encoded in the genomes of eighteen Dothideomycetes fungi.</title>
        <authorList>
            <person name="Ohm R.A."/>
            <person name="Feau N."/>
            <person name="Henrissat B."/>
            <person name="Schoch C.L."/>
            <person name="Horwitz B.A."/>
            <person name="Barry K.W."/>
            <person name="Condon B.J."/>
            <person name="Copeland A.C."/>
            <person name="Dhillon B."/>
            <person name="Glaser F."/>
            <person name="Hesse C.N."/>
            <person name="Kosti I."/>
            <person name="LaButti K."/>
            <person name="Lindquist E.A."/>
            <person name="Lucas S."/>
            <person name="Salamov A.A."/>
            <person name="Bradshaw R.E."/>
            <person name="Ciuffetti L."/>
            <person name="Hamelin R.C."/>
            <person name="Kema G.H.J."/>
            <person name="Lawrence C."/>
            <person name="Scott J.A."/>
            <person name="Spatafora J.W."/>
            <person name="Turgeon B.G."/>
            <person name="de Wit P.J.G.M."/>
            <person name="Zhong S."/>
            <person name="Goodwin S.B."/>
            <person name="Grigoriev I.V."/>
        </authorList>
    </citation>
    <scope>NUCLEOTIDE SEQUENCE [LARGE SCALE GENOMIC DNA]</scope>
    <source>
        <strain evidence="2">NZE10 / CBS 128990</strain>
    </source>
</reference>
<dbReference type="EMBL" id="KB446539">
    <property type="protein sequence ID" value="EME43904.1"/>
    <property type="molecule type" value="Genomic_DNA"/>
</dbReference>
<proteinExistence type="predicted"/>
<reference evidence="2" key="1">
    <citation type="journal article" date="2012" name="PLoS Genet.">
        <title>The genomes of the fungal plant pathogens Cladosporium fulvum and Dothistroma septosporum reveal adaptation to different hosts and lifestyles but also signatures of common ancestry.</title>
        <authorList>
            <person name="de Wit P.J.G.M."/>
            <person name="van der Burgt A."/>
            <person name="Oekmen B."/>
            <person name="Stergiopoulos I."/>
            <person name="Abd-Elsalam K.A."/>
            <person name="Aerts A.L."/>
            <person name="Bahkali A.H."/>
            <person name="Beenen H.G."/>
            <person name="Chettri P."/>
            <person name="Cox M.P."/>
            <person name="Datema E."/>
            <person name="de Vries R.P."/>
            <person name="Dhillon B."/>
            <person name="Ganley A.R."/>
            <person name="Griffiths S.A."/>
            <person name="Guo Y."/>
            <person name="Hamelin R.C."/>
            <person name="Henrissat B."/>
            <person name="Kabir M.S."/>
            <person name="Jashni M.K."/>
            <person name="Kema G."/>
            <person name="Klaubauf S."/>
            <person name="Lapidus A."/>
            <person name="Levasseur A."/>
            <person name="Lindquist E."/>
            <person name="Mehrabi R."/>
            <person name="Ohm R.A."/>
            <person name="Owen T.J."/>
            <person name="Salamov A."/>
            <person name="Schwelm A."/>
            <person name="Schijlen E."/>
            <person name="Sun H."/>
            <person name="van den Burg H.A."/>
            <person name="van Ham R.C.H.J."/>
            <person name="Zhang S."/>
            <person name="Goodwin S.B."/>
            <person name="Grigoriev I.V."/>
            <person name="Collemare J."/>
            <person name="Bradshaw R.E."/>
        </authorList>
    </citation>
    <scope>NUCLEOTIDE SEQUENCE [LARGE SCALE GENOMIC DNA]</scope>
    <source>
        <strain evidence="2">NZE10 / CBS 128990</strain>
    </source>
</reference>
<dbReference type="HOGENOM" id="CLU_1250656_0_0_1"/>